<dbReference type="PANTHER" id="PTHR31727:SF13">
    <property type="entry name" value="ACYL-[ACYL-CARRIER-PROTEIN] HYDROLASE"/>
    <property type="match status" value="1"/>
</dbReference>
<keyword evidence="6" id="KW-0443">Lipid metabolism</keyword>
<reference evidence="8 9" key="1">
    <citation type="journal article" date="2017" name="Nat. Commun.">
        <title>Genome assembly with in vitro proximity ligation data and whole-genome triplication in lettuce.</title>
        <authorList>
            <person name="Reyes-Chin-Wo S."/>
            <person name="Wang Z."/>
            <person name="Yang X."/>
            <person name="Kozik A."/>
            <person name="Arikit S."/>
            <person name="Song C."/>
            <person name="Xia L."/>
            <person name="Froenicke L."/>
            <person name="Lavelle D.O."/>
            <person name="Truco M.J."/>
            <person name="Xia R."/>
            <person name="Zhu S."/>
            <person name="Xu C."/>
            <person name="Xu H."/>
            <person name="Xu X."/>
            <person name="Cox K."/>
            <person name="Korf I."/>
            <person name="Meyers B.C."/>
            <person name="Michelmore R.W."/>
        </authorList>
    </citation>
    <scope>NUCLEOTIDE SEQUENCE [LARGE SCALE GENOMIC DNA]</scope>
    <source>
        <strain evidence="9">cv. Salinas</strain>
        <tissue evidence="8">Seedlings</tissue>
    </source>
</reference>
<dbReference type="Pfam" id="PF01643">
    <property type="entry name" value="Acyl-ACP_TE"/>
    <property type="match status" value="1"/>
</dbReference>
<evidence type="ECO:0000256" key="1">
    <source>
        <dbReference type="ARBA" id="ARBA00004229"/>
    </source>
</evidence>
<evidence type="ECO:0000313" key="9">
    <source>
        <dbReference type="Proteomes" id="UP000235145"/>
    </source>
</evidence>
<sequence length="189" mass="21520">MRDPTLHKKLKRTSSWGLQFKAPTKVNATKVGAMDWSMVDPEKEVPNMVLDLGVERMIQDGLIFQEKFCIRIYEVGPDQKASVETLMNHLLETSINHMKKTGFIHEGLGSEEMSKYNLTWVVAKIQMVVDHYPKGDIVEIDNWKVALGKNGVCCNSSNERPYPTTVGLRQELLNRARPDLLKLFSPCNM</sequence>
<feature type="domain" description="Acyl-ACP thioesterase N-terminal hotdog" evidence="7">
    <location>
        <begin position="62"/>
        <end position="153"/>
    </location>
</feature>
<dbReference type="InterPro" id="IPR029069">
    <property type="entry name" value="HotDog_dom_sf"/>
</dbReference>
<dbReference type="EMBL" id="NBSK02000006">
    <property type="protein sequence ID" value="KAJ0198926.1"/>
    <property type="molecule type" value="Genomic_DNA"/>
</dbReference>
<protein>
    <recommendedName>
        <fullName evidence="6">Acyl-[acyl-carrier-protein] hydrolase</fullName>
        <ecNumber evidence="6">3.1.2.-</ecNumber>
    </recommendedName>
</protein>
<evidence type="ECO:0000313" key="8">
    <source>
        <dbReference type="EMBL" id="KAJ0198926.1"/>
    </source>
</evidence>
<keyword evidence="6" id="KW-0275">Fatty acid biosynthesis</keyword>
<comment type="caution">
    <text evidence="8">The sequence shown here is derived from an EMBL/GenBank/DDBJ whole genome shotgun (WGS) entry which is preliminary data.</text>
</comment>
<dbReference type="GO" id="GO:0009507">
    <property type="term" value="C:chloroplast"/>
    <property type="evidence" value="ECO:0007669"/>
    <property type="project" value="UniProtKB-SubCell"/>
</dbReference>
<evidence type="ECO:0000256" key="6">
    <source>
        <dbReference type="RuleBase" id="RU363096"/>
    </source>
</evidence>
<evidence type="ECO:0000256" key="3">
    <source>
        <dbReference type="ARBA" id="ARBA00022528"/>
    </source>
</evidence>
<keyword evidence="4 6" id="KW-0934">Plastid</keyword>
<dbReference type="PANTHER" id="PTHR31727">
    <property type="entry name" value="OLEOYL-ACYL CARRIER PROTEIN THIOESTERASE 1, CHLOROPLASTIC"/>
    <property type="match status" value="1"/>
</dbReference>
<evidence type="ECO:0000256" key="5">
    <source>
        <dbReference type="ARBA" id="ARBA00022946"/>
    </source>
</evidence>
<proteinExistence type="inferred from homology"/>
<organism evidence="8 9">
    <name type="scientific">Lactuca sativa</name>
    <name type="common">Garden lettuce</name>
    <dbReference type="NCBI Taxonomy" id="4236"/>
    <lineage>
        <taxon>Eukaryota</taxon>
        <taxon>Viridiplantae</taxon>
        <taxon>Streptophyta</taxon>
        <taxon>Embryophyta</taxon>
        <taxon>Tracheophyta</taxon>
        <taxon>Spermatophyta</taxon>
        <taxon>Magnoliopsida</taxon>
        <taxon>eudicotyledons</taxon>
        <taxon>Gunneridae</taxon>
        <taxon>Pentapetalae</taxon>
        <taxon>asterids</taxon>
        <taxon>campanulids</taxon>
        <taxon>Asterales</taxon>
        <taxon>Asteraceae</taxon>
        <taxon>Cichorioideae</taxon>
        <taxon>Cichorieae</taxon>
        <taxon>Lactucinae</taxon>
        <taxon>Lactuca</taxon>
    </lineage>
</organism>
<name>A0A9R1V650_LACSA</name>
<keyword evidence="6" id="KW-0378">Hydrolase</keyword>
<dbReference type="Proteomes" id="UP000235145">
    <property type="component" value="Unassembled WGS sequence"/>
</dbReference>
<keyword evidence="9" id="KW-1185">Reference proteome</keyword>
<evidence type="ECO:0000259" key="7">
    <source>
        <dbReference type="Pfam" id="PF01643"/>
    </source>
</evidence>
<dbReference type="SUPFAM" id="SSF54637">
    <property type="entry name" value="Thioesterase/thiol ester dehydrase-isomerase"/>
    <property type="match status" value="1"/>
</dbReference>
<dbReference type="GO" id="GO:0016297">
    <property type="term" value="F:fatty acyl-[ACP] hydrolase activity"/>
    <property type="evidence" value="ECO:0000318"/>
    <property type="project" value="GO_Central"/>
</dbReference>
<keyword evidence="6" id="KW-0444">Lipid biosynthesis</keyword>
<comment type="similarity">
    <text evidence="2 6">Belongs to the acyl-ACP thioesterase family.</text>
</comment>
<comment type="subcellular location">
    <subcellularLocation>
        <location evidence="1 6">Plastid</location>
        <location evidence="1 6">Chloroplast</location>
    </subcellularLocation>
</comment>
<evidence type="ECO:0000256" key="4">
    <source>
        <dbReference type="ARBA" id="ARBA00022640"/>
    </source>
</evidence>
<evidence type="ECO:0000256" key="2">
    <source>
        <dbReference type="ARBA" id="ARBA00006500"/>
    </source>
</evidence>
<keyword evidence="6" id="KW-0276">Fatty acid metabolism</keyword>
<dbReference type="InterPro" id="IPR002864">
    <property type="entry name" value="Acyl-ACP_thioesterase_NHD"/>
</dbReference>
<comment type="function">
    <text evidence="6">Plays an essential role in chain termination during de novo fatty acid synthesis.</text>
</comment>
<dbReference type="Gene3D" id="3.10.129.10">
    <property type="entry name" value="Hotdog Thioesterase"/>
    <property type="match status" value="1"/>
</dbReference>
<dbReference type="AlphaFoldDB" id="A0A9R1V650"/>
<dbReference type="EC" id="3.1.2.-" evidence="6"/>
<dbReference type="GO" id="GO:0000036">
    <property type="term" value="F:acyl carrier activity"/>
    <property type="evidence" value="ECO:0000318"/>
    <property type="project" value="GO_Central"/>
</dbReference>
<keyword evidence="5" id="KW-0809">Transit peptide</keyword>
<dbReference type="InterPro" id="IPR045023">
    <property type="entry name" value="FATA/B"/>
</dbReference>
<keyword evidence="3 6" id="KW-0150">Chloroplast</keyword>
<gene>
    <name evidence="8" type="ORF">LSAT_V11C600333390</name>
</gene>
<accession>A0A9R1V650</accession>